<organism evidence="1 2">
    <name type="scientific">Tritrichomonas foetus</name>
    <dbReference type="NCBI Taxonomy" id="1144522"/>
    <lineage>
        <taxon>Eukaryota</taxon>
        <taxon>Metamonada</taxon>
        <taxon>Parabasalia</taxon>
        <taxon>Tritrichomonadida</taxon>
        <taxon>Tritrichomonadidae</taxon>
        <taxon>Tritrichomonas</taxon>
    </lineage>
</organism>
<name>A0A1J4J633_9EUKA</name>
<dbReference type="AlphaFoldDB" id="A0A1J4J633"/>
<dbReference type="Proteomes" id="UP000179807">
    <property type="component" value="Unassembled WGS sequence"/>
</dbReference>
<evidence type="ECO:0000313" key="1">
    <source>
        <dbReference type="EMBL" id="OHS92909.1"/>
    </source>
</evidence>
<dbReference type="GeneID" id="94848100"/>
<gene>
    <name evidence="1" type="ORF">TRFO_40765</name>
</gene>
<proteinExistence type="predicted"/>
<dbReference type="InterPro" id="IPR016024">
    <property type="entry name" value="ARM-type_fold"/>
</dbReference>
<sequence>MRFSHLSQMNISSYKSVHHQTSSQKQLADLSFEESEELEKDLLIAINHILDYFQNYLIDGEIKIMRKMLKNLCKYLLERVNSKAIPFYESVIDSHFLDFCVSRYSRSRQDSDQALYGLTIINYFALSDIRYAENIVKLGFIDLCFESLRFWYPAFAEKEISTLYYLYTLDISYQFPQYDLTFLLQKIPDQPNVNINKNCFKLLTLYVEKGYDSENLITQILQLFTQFQVNALYCFGIEWAYLYLQLFQSPYFEIELCMNGIFPEFFKECLFLDSICFPVLTEIFTIALTYFPMIIDRLSFNLDEFCQYGLTNEQNLQFYTFSCLYTIMRTNLSEKLGLNEQLLIDILQFALNNTENDAYKLSKGKCYFLAATATYFPKTFLKVTTFEIFVNLLNDMIATVITDEDASIFFLAIITLNNESMHCSEYNSLKAKIANSQTIQYLRELDQTILPENFNELYTTLMNAFTLDEE</sequence>
<dbReference type="VEuPathDB" id="TrichDB:TRFO_40765"/>
<keyword evidence="2" id="KW-1185">Reference proteome</keyword>
<comment type="caution">
    <text evidence="1">The sequence shown here is derived from an EMBL/GenBank/DDBJ whole genome shotgun (WGS) entry which is preliminary data.</text>
</comment>
<dbReference type="RefSeq" id="XP_068346046.1">
    <property type="nucleotide sequence ID" value="XM_068513396.1"/>
</dbReference>
<protein>
    <submittedName>
        <fullName evidence="1">Uncharacterized protein</fullName>
    </submittedName>
</protein>
<dbReference type="SUPFAM" id="SSF48371">
    <property type="entry name" value="ARM repeat"/>
    <property type="match status" value="1"/>
</dbReference>
<dbReference type="EMBL" id="MLAK01001454">
    <property type="protein sequence ID" value="OHS92909.1"/>
    <property type="molecule type" value="Genomic_DNA"/>
</dbReference>
<reference evidence="1" key="1">
    <citation type="submission" date="2016-10" db="EMBL/GenBank/DDBJ databases">
        <authorList>
            <person name="Benchimol M."/>
            <person name="Almeida L.G."/>
            <person name="Vasconcelos A.T."/>
            <person name="Perreira-Neves A."/>
            <person name="Rosa I.A."/>
            <person name="Tasca T."/>
            <person name="Bogo M.R."/>
            <person name="de Souza W."/>
        </authorList>
    </citation>
    <scope>NUCLEOTIDE SEQUENCE [LARGE SCALE GENOMIC DNA]</scope>
    <source>
        <strain evidence="1">K</strain>
    </source>
</reference>
<accession>A0A1J4J633</accession>
<evidence type="ECO:0000313" key="2">
    <source>
        <dbReference type="Proteomes" id="UP000179807"/>
    </source>
</evidence>